<keyword evidence="1" id="KW-1133">Transmembrane helix</keyword>
<name>A0ABM6UHF0_9PSED</name>
<evidence type="ECO:0000313" key="2">
    <source>
        <dbReference type="EMBL" id="AVU76899.1"/>
    </source>
</evidence>
<feature type="transmembrane region" description="Helical" evidence="1">
    <location>
        <begin position="33"/>
        <end position="50"/>
    </location>
</feature>
<evidence type="ECO:0000256" key="1">
    <source>
        <dbReference type="SAM" id="Phobius"/>
    </source>
</evidence>
<reference evidence="2 3" key="1">
    <citation type="journal article" date="2018" name="Front. Microbiol.">
        <title>Pseudomonas rhizophila S211, a New Plant Growth-Promoting Rhizobacterium with Potential in Pesticide-Bioremediation.</title>
        <authorList>
            <person name="Hassen W."/>
            <person name="Neifar M."/>
            <person name="Cherif H."/>
            <person name="Najjari A."/>
            <person name="Chouchane H."/>
            <person name="Driouich R.C."/>
            <person name="Salah A."/>
            <person name="Naili F."/>
            <person name="Mosbah A."/>
            <person name="Souissi Y."/>
            <person name="Raddadi N."/>
            <person name="Ouzari H.I."/>
            <person name="Fava F."/>
            <person name="Cherif A."/>
        </authorList>
    </citation>
    <scope>NUCLEOTIDE SEQUENCE [LARGE SCALE GENOMIC DNA]</scope>
    <source>
        <strain evidence="2 3">S211</strain>
    </source>
</reference>
<keyword evidence="3" id="KW-1185">Reference proteome</keyword>
<proteinExistence type="predicted"/>
<organism evidence="2 3">
    <name type="scientific">Pseudomonas rhizophila</name>
    <dbReference type="NCBI Taxonomy" id="2045200"/>
    <lineage>
        <taxon>Bacteria</taxon>
        <taxon>Pseudomonadati</taxon>
        <taxon>Pseudomonadota</taxon>
        <taxon>Gammaproteobacteria</taxon>
        <taxon>Pseudomonadales</taxon>
        <taxon>Pseudomonadaceae</taxon>
        <taxon>Pseudomonas</taxon>
    </lineage>
</organism>
<dbReference type="EMBL" id="CP024081">
    <property type="protein sequence ID" value="AVU76899.1"/>
    <property type="molecule type" value="Genomic_DNA"/>
</dbReference>
<dbReference type="Proteomes" id="UP000241936">
    <property type="component" value="Chromosome"/>
</dbReference>
<gene>
    <name evidence="2" type="ORF">CRX69_17495</name>
</gene>
<dbReference type="RefSeq" id="WP_047226458.1">
    <property type="nucleotide sequence ID" value="NZ_CP024081.1"/>
</dbReference>
<keyword evidence="1" id="KW-0472">Membrane</keyword>
<keyword evidence="1" id="KW-0812">Transmembrane</keyword>
<evidence type="ECO:0000313" key="3">
    <source>
        <dbReference type="Proteomes" id="UP000241936"/>
    </source>
</evidence>
<sequence>MTHPTDPEELRSRQFPVREDMAYQLKVWRFERVGWYVLVLLVILTLLGLFSRGPLSTRNVHSADGRLGVEYEMFHRNGSTNPMVIHLMGQPNAVLEVELVGQWLEGFEVQTLQPQPVRSASAERGLKLWVQADAKGEASLYLSLLGDGLGLYHSRIDTPDGATVRFNQFIFP</sequence>
<protein>
    <submittedName>
        <fullName evidence="2">Uncharacterized protein</fullName>
    </submittedName>
</protein>
<accession>A0ABM6UHF0</accession>